<accession>A0A6B3NLR1</accession>
<sequence length="59" mass="7115">MTTLFNRLQPAQKFRISIRDLAKLLKIPQHLIVRIECWTYVVFVHRRDVGGQFISYRKL</sequence>
<proteinExistence type="predicted"/>
<dbReference type="AlphaFoldDB" id="A0A6B3NLR1"/>
<evidence type="ECO:0000313" key="1">
    <source>
        <dbReference type="EMBL" id="NER31134.1"/>
    </source>
</evidence>
<gene>
    <name evidence="1" type="ORF">F6J89_26815</name>
</gene>
<protein>
    <submittedName>
        <fullName evidence="1">Uncharacterized protein</fullName>
    </submittedName>
</protein>
<name>A0A6B3NLR1_9CYAN</name>
<comment type="caution">
    <text evidence="1">The sequence shown here is derived from an EMBL/GenBank/DDBJ whole genome shotgun (WGS) entry which is preliminary data.</text>
</comment>
<dbReference type="EMBL" id="JAAHFQ010000728">
    <property type="protein sequence ID" value="NER31134.1"/>
    <property type="molecule type" value="Genomic_DNA"/>
</dbReference>
<organism evidence="1">
    <name type="scientific">Symploca sp. SIO1C4</name>
    <dbReference type="NCBI Taxonomy" id="2607765"/>
    <lineage>
        <taxon>Bacteria</taxon>
        <taxon>Bacillati</taxon>
        <taxon>Cyanobacteriota</taxon>
        <taxon>Cyanophyceae</taxon>
        <taxon>Coleofasciculales</taxon>
        <taxon>Coleofasciculaceae</taxon>
        <taxon>Symploca</taxon>
    </lineage>
</organism>
<reference evidence="1" key="1">
    <citation type="submission" date="2019-11" db="EMBL/GenBank/DDBJ databases">
        <title>Genomic insights into an expanded diversity of filamentous marine cyanobacteria reveals the extraordinary biosynthetic potential of Moorea and Okeania.</title>
        <authorList>
            <person name="Ferreira Leao T."/>
            <person name="Wang M."/>
            <person name="Moss N."/>
            <person name="Da Silva R."/>
            <person name="Sanders J."/>
            <person name="Nurk S."/>
            <person name="Gurevich A."/>
            <person name="Humphrey G."/>
            <person name="Reher R."/>
            <person name="Zhu Q."/>
            <person name="Belda-Ferre P."/>
            <person name="Glukhov E."/>
            <person name="Rex R."/>
            <person name="Dorrestein P.C."/>
            <person name="Knight R."/>
            <person name="Pevzner P."/>
            <person name="Gerwick W.H."/>
            <person name="Gerwick L."/>
        </authorList>
    </citation>
    <scope>NUCLEOTIDE SEQUENCE</scope>
    <source>
        <strain evidence="1">SIO1C4</strain>
    </source>
</reference>